<protein>
    <recommendedName>
        <fullName evidence="3">SnoaL-like domain-containing protein</fullName>
    </recommendedName>
</protein>
<evidence type="ECO:0008006" key="3">
    <source>
        <dbReference type="Google" id="ProtNLM"/>
    </source>
</evidence>
<dbReference type="Proteomes" id="UP001174934">
    <property type="component" value="Unassembled WGS sequence"/>
</dbReference>
<gene>
    <name evidence="1" type="ORF">B0T17DRAFT_540695</name>
</gene>
<keyword evidence="2" id="KW-1185">Reference proteome</keyword>
<organism evidence="1 2">
    <name type="scientific">Bombardia bombarda</name>
    <dbReference type="NCBI Taxonomy" id="252184"/>
    <lineage>
        <taxon>Eukaryota</taxon>
        <taxon>Fungi</taxon>
        <taxon>Dikarya</taxon>
        <taxon>Ascomycota</taxon>
        <taxon>Pezizomycotina</taxon>
        <taxon>Sordariomycetes</taxon>
        <taxon>Sordariomycetidae</taxon>
        <taxon>Sordariales</taxon>
        <taxon>Lasiosphaeriaceae</taxon>
        <taxon>Bombardia</taxon>
    </lineage>
</organism>
<evidence type="ECO:0000313" key="2">
    <source>
        <dbReference type="Proteomes" id="UP001174934"/>
    </source>
</evidence>
<sequence>MSIPKIMSIPKFESTNELLHYLYADLTRISLVSSPDIILHRADRALLSPPKPPIEGIHAVQAYEEALVEATGGTLAMDVESISSNECFGAVLGTLRATKRGQADLAIPFCGVWRFSNGKAVEHWENALDAAELGRWLALPAGL</sequence>
<dbReference type="EMBL" id="JAULSR010000007">
    <property type="protein sequence ID" value="KAK0614957.1"/>
    <property type="molecule type" value="Genomic_DNA"/>
</dbReference>
<reference evidence="1" key="1">
    <citation type="submission" date="2023-06" db="EMBL/GenBank/DDBJ databases">
        <title>Genome-scale phylogeny and comparative genomics of the fungal order Sordariales.</title>
        <authorList>
            <consortium name="Lawrence Berkeley National Laboratory"/>
            <person name="Hensen N."/>
            <person name="Bonometti L."/>
            <person name="Westerberg I."/>
            <person name="Brannstrom I.O."/>
            <person name="Guillou S."/>
            <person name="Cros-Aarteil S."/>
            <person name="Calhoun S."/>
            <person name="Haridas S."/>
            <person name="Kuo A."/>
            <person name="Mondo S."/>
            <person name="Pangilinan J."/>
            <person name="Riley R."/>
            <person name="LaButti K."/>
            <person name="Andreopoulos B."/>
            <person name="Lipzen A."/>
            <person name="Chen C."/>
            <person name="Yanf M."/>
            <person name="Daum C."/>
            <person name="Ng V."/>
            <person name="Clum A."/>
            <person name="Steindorff A."/>
            <person name="Ohm R."/>
            <person name="Martin F."/>
            <person name="Silar P."/>
            <person name="Natvig D."/>
            <person name="Lalanne C."/>
            <person name="Gautier V."/>
            <person name="Ament-velasquez S.L."/>
            <person name="Kruys A."/>
            <person name="Hutchinson M.I."/>
            <person name="Powell A.J."/>
            <person name="Barry K."/>
            <person name="Miller A.N."/>
            <person name="Grigoriev I.V."/>
            <person name="Debuchy R."/>
            <person name="Gladieux P."/>
            <person name="Thoren M.H."/>
            <person name="Johannesson H."/>
        </authorList>
    </citation>
    <scope>NUCLEOTIDE SEQUENCE</scope>
    <source>
        <strain evidence="1">SMH3391-2</strain>
    </source>
</reference>
<evidence type="ECO:0000313" key="1">
    <source>
        <dbReference type="EMBL" id="KAK0614957.1"/>
    </source>
</evidence>
<dbReference type="SUPFAM" id="SSF54427">
    <property type="entry name" value="NTF2-like"/>
    <property type="match status" value="1"/>
</dbReference>
<name>A0AA39WGI0_9PEZI</name>
<comment type="caution">
    <text evidence="1">The sequence shown here is derived from an EMBL/GenBank/DDBJ whole genome shotgun (WGS) entry which is preliminary data.</text>
</comment>
<dbReference type="InterPro" id="IPR032710">
    <property type="entry name" value="NTF2-like_dom_sf"/>
</dbReference>
<dbReference type="AlphaFoldDB" id="A0AA39WGI0"/>
<dbReference type="Gene3D" id="3.10.450.50">
    <property type="match status" value="1"/>
</dbReference>
<accession>A0AA39WGI0</accession>
<proteinExistence type="predicted"/>